<name>A0A0P6XLF5_9CHLR</name>
<sequence length="697" mass="78184">MAIDGMIMRLRRSWLTIAILFGLMGLGLGLRLAAWHWHEFRPLGGDEREYLDLAIALAQGKPYYDLQFMRPPLFPVGLAAAVWLLDGDLQGLRLINALISTATIPLVWWWARLLLRRNDLGLIAAGLTACSFTLALNATELLSETVTLAGLMLVFGFITLSLRRPQLRWAIAAGVAIAVVSLIRSVALPLLPLGLLLLWRSDNPQRWRQMLGLLAATVLTIAPWTIRNALSYGGFILIDTTGQENLWLDNDPRGRDLVKAELYALGDARIERSQLASQQGIAAITEHPDWFLAKFGREFWHSWGLEHSDDLLARRAIWQPASEVWLRLIFGDGWWLLLIGLGLAGLWSLPCERWLKLLLLVWVGYTVFTSCLFHVEYRYRLPLLPVLLPAAAWQIHQLRWAWPQPRQWLALATGVSVLALSLSYANYPQEAWRLGQKHWYLWQAERYLAAANTLPATMNEQASSGVAVFEAQAAASNALRFDPESALARVLLARIAFISDQPATGEQQLRAAIAALPAHAYAHLLLGDYLRQQGNLSAARNELAYETSSTEDLQAWSRQRMQFLPITNTLDLGSGLDLGLIANWYTAEEDSRWFGEQATVWLHAPVDATMLRLRIASQRPVSLAAPILSLWANGQLLAELAIDSSWTVHEIALPNSLRNIPLELELRSSSTFVPHDLEPTNPDGRDLGLRVDWIRLE</sequence>
<feature type="transmembrane region" description="Helical" evidence="8">
    <location>
        <begin position="324"/>
        <end position="348"/>
    </location>
</feature>
<dbReference type="InterPro" id="IPR011990">
    <property type="entry name" value="TPR-like_helical_dom_sf"/>
</dbReference>
<comment type="caution">
    <text evidence="10">The sequence shown here is derived from an EMBL/GenBank/DDBJ whole genome shotgun (WGS) entry which is preliminary data.</text>
</comment>
<feature type="transmembrane region" description="Helical" evidence="8">
    <location>
        <begin position="207"/>
        <end position="226"/>
    </location>
</feature>
<evidence type="ECO:0000313" key="11">
    <source>
        <dbReference type="Proteomes" id="UP000050277"/>
    </source>
</evidence>
<dbReference type="SUPFAM" id="SSF48452">
    <property type="entry name" value="TPR-like"/>
    <property type="match status" value="1"/>
</dbReference>
<evidence type="ECO:0000256" key="7">
    <source>
        <dbReference type="ARBA" id="ARBA00023136"/>
    </source>
</evidence>
<comment type="subcellular location">
    <subcellularLocation>
        <location evidence="1">Cell membrane</location>
        <topology evidence="1">Multi-pass membrane protein</topology>
    </subcellularLocation>
</comment>
<dbReference type="InterPro" id="IPR050297">
    <property type="entry name" value="LipidA_mod_glycosyltrf_83"/>
</dbReference>
<dbReference type="Proteomes" id="UP000050277">
    <property type="component" value="Unassembled WGS sequence"/>
</dbReference>
<keyword evidence="11" id="KW-1185">Reference proteome</keyword>
<evidence type="ECO:0000256" key="6">
    <source>
        <dbReference type="ARBA" id="ARBA00022989"/>
    </source>
</evidence>
<evidence type="ECO:0000256" key="3">
    <source>
        <dbReference type="ARBA" id="ARBA00022676"/>
    </source>
</evidence>
<dbReference type="GO" id="GO:0009103">
    <property type="term" value="P:lipopolysaccharide biosynthetic process"/>
    <property type="evidence" value="ECO:0007669"/>
    <property type="project" value="UniProtKB-ARBA"/>
</dbReference>
<feature type="transmembrane region" description="Helical" evidence="8">
    <location>
        <begin position="120"/>
        <end position="139"/>
    </location>
</feature>
<gene>
    <name evidence="10" type="ORF">SE18_19125</name>
</gene>
<feature type="transmembrane region" description="Helical" evidence="8">
    <location>
        <begin position="92"/>
        <end position="111"/>
    </location>
</feature>
<dbReference type="GO" id="GO:0005886">
    <property type="term" value="C:plasma membrane"/>
    <property type="evidence" value="ECO:0007669"/>
    <property type="project" value="UniProtKB-SubCell"/>
</dbReference>
<evidence type="ECO:0000256" key="2">
    <source>
        <dbReference type="ARBA" id="ARBA00022475"/>
    </source>
</evidence>
<keyword evidence="4" id="KW-0808">Transferase</keyword>
<dbReference type="PANTHER" id="PTHR33908">
    <property type="entry name" value="MANNOSYLTRANSFERASE YKCB-RELATED"/>
    <property type="match status" value="1"/>
</dbReference>
<dbReference type="EMBL" id="LGKP01000027">
    <property type="protein sequence ID" value="KPL83689.1"/>
    <property type="molecule type" value="Genomic_DNA"/>
</dbReference>
<feature type="domain" description="Glycosyltransferase RgtA/B/C/D-like" evidence="9">
    <location>
        <begin position="70"/>
        <end position="219"/>
    </location>
</feature>
<dbReference type="STRING" id="70996.SE18_19125"/>
<evidence type="ECO:0000256" key="4">
    <source>
        <dbReference type="ARBA" id="ARBA00022679"/>
    </source>
</evidence>
<feature type="transmembrane region" description="Helical" evidence="8">
    <location>
        <begin position="145"/>
        <end position="162"/>
    </location>
</feature>
<proteinExistence type="predicted"/>
<evidence type="ECO:0000256" key="1">
    <source>
        <dbReference type="ARBA" id="ARBA00004651"/>
    </source>
</evidence>
<dbReference type="InterPro" id="IPR038731">
    <property type="entry name" value="RgtA/B/C-like"/>
</dbReference>
<feature type="transmembrane region" description="Helical" evidence="8">
    <location>
        <begin position="354"/>
        <end position="375"/>
    </location>
</feature>
<keyword evidence="7 8" id="KW-0472">Membrane</keyword>
<protein>
    <recommendedName>
        <fullName evidence="9">Glycosyltransferase RgtA/B/C/D-like domain-containing protein</fullName>
    </recommendedName>
</protein>
<keyword evidence="6 8" id="KW-1133">Transmembrane helix</keyword>
<keyword evidence="3" id="KW-0328">Glycosyltransferase</keyword>
<keyword evidence="5 8" id="KW-0812">Transmembrane</keyword>
<feature type="transmembrane region" description="Helical" evidence="8">
    <location>
        <begin position="12"/>
        <end position="34"/>
    </location>
</feature>
<evidence type="ECO:0000259" key="9">
    <source>
        <dbReference type="Pfam" id="PF13231"/>
    </source>
</evidence>
<reference evidence="10 11" key="1">
    <citation type="submission" date="2015-07" db="EMBL/GenBank/DDBJ databases">
        <title>Whole genome sequence of Herpetosiphon geysericola DSM 7119.</title>
        <authorList>
            <person name="Hemp J."/>
            <person name="Ward L.M."/>
            <person name="Pace L.A."/>
            <person name="Fischer W.W."/>
        </authorList>
    </citation>
    <scope>NUCLEOTIDE SEQUENCE [LARGE SCALE GENOMIC DNA]</scope>
    <source>
        <strain evidence="10 11">DSM 7119</strain>
    </source>
</reference>
<keyword evidence="2" id="KW-1003">Cell membrane</keyword>
<dbReference type="Gene3D" id="1.25.40.10">
    <property type="entry name" value="Tetratricopeptide repeat domain"/>
    <property type="match status" value="1"/>
</dbReference>
<dbReference type="PANTHER" id="PTHR33908:SF11">
    <property type="entry name" value="MEMBRANE PROTEIN"/>
    <property type="match status" value="1"/>
</dbReference>
<evidence type="ECO:0000256" key="8">
    <source>
        <dbReference type="SAM" id="Phobius"/>
    </source>
</evidence>
<dbReference type="GO" id="GO:0016763">
    <property type="term" value="F:pentosyltransferase activity"/>
    <property type="evidence" value="ECO:0007669"/>
    <property type="project" value="TreeGrafter"/>
</dbReference>
<dbReference type="Pfam" id="PF13231">
    <property type="entry name" value="PMT_2"/>
    <property type="match status" value="1"/>
</dbReference>
<dbReference type="PATRIC" id="fig|70996.4.peg.2833"/>
<organism evidence="10 11">
    <name type="scientific">Herpetosiphon geysericola</name>
    <dbReference type="NCBI Taxonomy" id="70996"/>
    <lineage>
        <taxon>Bacteria</taxon>
        <taxon>Bacillati</taxon>
        <taxon>Chloroflexota</taxon>
        <taxon>Chloroflexia</taxon>
        <taxon>Herpetosiphonales</taxon>
        <taxon>Herpetosiphonaceae</taxon>
        <taxon>Herpetosiphon</taxon>
    </lineage>
</organism>
<accession>A0A0P6XLF5</accession>
<evidence type="ECO:0000313" key="10">
    <source>
        <dbReference type="EMBL" id="KPL83689.1"/>
    </source>
</evidence>
<evidence type="ECO:0000256" key="5">
    <source>
        <dbReference type="ARBA" id="ARBA00022692"/>
    </source>
</evidence>
<dbReference type="AlphaFoldDB" id="A0A0P6XLF5"/>